<feature type="region of interest" description="Disordered" evidence="1">
    <location>
        <begin position="1"/>
        <end position="29"/>
    </location>
</feature>
<evidence type="ECO:0000256" key="1">
    <source>
        <dbReference type="SAM" id="MobiDB-lite"/>
    </source>
</evidence>
<dbReference type="RefSeq" id="XP_014181776.1">
    <property type="nucleotide sequence ID" value="XM_014326301.1"/>
</dbReference>
<dbReference type="VEuPathDB" id="FungiDB:A1Q1_08154"/>
<accession>J6F5Z5</accession>
<dbReference type="Proteomes" id="UP000002748">
    <property type="component" value="Unassembled WGS sequence"/>
</dbReference>
<organism evidence="2 3">
    <name type="scientific">Trichosporon asahii var. asahii (strain ATCC 90039 / CBS 2479 / JCM 2466 / KCTC 7840 / NBRC 103889/ NCYC 2677 / UAMH 7654)</name>
    <name type="common">Yeast</name>
    <dbReference type="NCBI Taxonomy" id="1186058"/>
    <lineage>
        <taxon>Eukaryota</taxon>
        <taxon>Fungi</taxon>
        <taxon>Dikarya</taxon>
        <taxon>Basidiomycota</taxon>
        <taxon>Agaricomycotina</taxon>
        <taxon>Tremellomycetes</taxon>
        <taxon>Trichosporonales</taxon>
        <taxon>Trichosporonaceae</taxon>
        <taxon>Trichosporon</taxon>
    </lineage>
</organism>
<name>J6F5Z5_TRIAS</name>
<dbReference type="GeneID" id="25991666"/>
<proteinExistence type="predicted"/>
<dbReference type="HOGENOM" id="CLU_912732_0_0_1"/>
<dbReference type="KEGG" id="tasa:A1Q1_08154"/>
<sequence>MKRRASTISTSSDSSASAVDDLPISTDPTLVATETVTVEVEEEEPFDPPPELVSAYESLMKERVDLADITPIPALDVSSTPVAPVGPVNPATAATTDAEADAAAEAALGRPMTKAEKQNAKKKRRKERERAMKAALEAAAKPEAPPLPKNDIVLRFELTSGFPLFAAPVDVNLDDTEYYEVTRNPRLTPLSTEMRERIARLATEAEWAHEHYPSLPPARSEQHKICTKAKELPRSFVAHFPESKLAKGHGWSHINVFLPPVAEPEEKEEMSKSKRRKIRRQNAAWRETVVGDLYRSGKANGYGWNF</sequence>
<dbReference type="AlphaFoldDB" id="J6F5Z5"/>
<comment type="caution">
    <text evidence="2">The sequence shown here is derived from an EMBL/GenBank/DDBJ whole genome shotgun (WGS) entry which is preliminary data.</text>
</comment>
<feature type="region of interest" description="Disordered" evidence="1">
    <location>
        <begin position="107"/>
        <end position="131"/>
    </location>
</feature>
<evidence type="ECO:0000313" key="2">
    <source>
        <dbReference type="EMBL" id="EJT50727.1"/>
    </source>
</evidence>
<gene>
    <name evidence="2" type="ORF">A1Q1_08154</name>
</gene>
<feature type="compositionally biased region" description="Low complexity" evidence="1">
    <location>
        <begin position="1"/>
        <end position="21"/>
    </location>
</feature>
<dbReference type="EMBL" id="ALBS01000095">
    <property type="protein sequence ID" value="EJT50727.1"/>
    <property type="molecule type" value="Genomic_DNA"/>
</dbReference>
<reference evidence="2 3" key="1">
    <citation type="journal article" date="2012" name="Eukaryot. Cell">
        <title>Draft genome sequence of CBS 2479, the standard type strain of Trichosporon asahii.</title>
        <authorList>
            <person name="Yang R.Y."/>
            <person name="Li H.T."/>
            <person name="Zhu H."/>
            <person name="Zhou G.P."/>
            <person name="Wang M."/>
            <person name="Wang L."/>
        </authorList>
    </citation>
    <scope>NUCLEOTIDE SEQUENCE [LARGE SCALE GENOMIC DNA]</scope>
    <source>
        <strain evidence="3">ATCC 90039 / CBS 2479 / JCM 2466 / KCTC 7840 / NCYC 2677 / UAMH 7654</strain>
    </source>
</reference>
<evidence type="ECO:0000313" key="3">
    <source>
        <dbReference type="Proteomes" id="UP000002748"/>
    </source>
</evidence>
<protein>
    <submittedName>
        <fullName evidence="2">Uncharacterized protein</fullName>
    </submittedName>
</protein>